<protein>
    <submittedName>
        <fullName evidence="2">Uncharacterized protein</fullName>
    </submittedName>
</protein>
<dbReference type="EMBL" id="BK014873">
    <property type="protein sequence ID" value="DAD79813.1"/>
    <property type="molecule type" value="Genomic_DNA"/>
</dbReference>
<name>A0A8S5MBX5_9CAUD</name>
<keyword evidence="1" id="KW-0472">Membrane</keyword>
<keyword evidence="1" id="KW-0812">Transmembrane</keyword>
<keyword evidence="1" id="KW-1133">Transmembrane helix</keyword>
<accession>A0A8S5MBX5</accession>
<proteinExistence type="predicted"/>
<sequence>MLIFTLTLNIFSPFIFIFHLINTPCKFPYYF</sequence>
<feature type="transmembrane region" description="Helical" evidence="1">
    <location>
        <begin position="6"/>
        <end position="25"/>
    </location>
</feature>
<evidence type="ECO:0000313" key="2">
    <source>
        <dbReference type="EMBL" id="DAD79813.1"/>
    </source>
</evidence>
<reference evidence="2" key="1">
    <citation type="journal article" date="2021" name="Proc. Natl. Acad. Sci. U.S.A.">
        <title>A Catalog of Tens of Thousands of Viruses from Human Metagenomes Reveals Hidden Associations with Chronic Diseases.</title>
        <authorList>
            <person name="Tisza M.J."/>
            <person name="Buck C.B."/>
        </authorList>
    </citation>
    <scope>NUCLEOTIDE SEQUENCE</scope>
    <source>
        <strain evidence="2">Ctj9o3</strain>
    </source>
</reference>
<evidence type="ECO:0000256" key="1">
    <source>
        <dbReference type="SAM" id="Phobius"/>
    </source>
</evidence>
<organism evidence="2">
    <name type="scientific">Myoviridae sp. ctj9o3</name>
    <dbReference type="NCBI Taxonomy" id="2826688"/>
    <lineage>
        <taxon>Viruses</taxon>
        <taxon>Duplodnaviria</taxon>
        <taxon>Heunggongvirae</taxon>
        <taxon>Uroviricota</taxon>
        <taxon>Caudoviricetes</taxon>
    </lineage>
</organism>